<dbReference type="InParanoid" id="F0VDB2"/>
<organism evidence="3 4">
    <name type="scientific">Neospora caninum (strain Liverpool)</name>
    <dbReference type="NCBI Taxonomy" id="572307"/>
    <lineage>
        <taxon>Eukaryota</taxon>
        <taxon>Sar</taxon>
        <taxon>Alveolata</taxon>
        <taxon>Apicomplexa</taxon>
        <taxon>Conoidasida</taxon>
        <taxon>Coccidia</taxon>
        <taxon>Eucoccidiorida</taxon>
        <taxon>Eimeriorina</taxon>
        <taxon>Sarcocystidae</taxon>
        <taxon>Neospora</taxon>
    </lineage>
</organism>
<dbReference type="AlphaFoldDB" id="F0VDB2"/>
<evidence type="ECO:0000256" key="2">
    <source>
        <dbReference type="SAM" id="MobiDB-lite"/>
    </source>
</evidence>
<dbReference type="PROSITE" id="PS50005">
    <property type="entry name" value="TPR"/>
    <property type="match status" value="1"/>
</dbReference>
<dbReference type="OrthoDB" id="10387725at2759"/>
<dbReference type="InterPro" id="IPR011990">
    <property type="entry name" value="TPR-like_helical_dom_sf"/>
</dbReference>
<feature type="region of interest" description="Disordered" evidence="2">
    <location>
        <begin position="180"/>
        <end position="200"/>
    </location>
</feature>
<dbReference type="Proteomes" id="UP000007494">
    <property type="component" value="Chromosome V"/>
</dbReference>
<name>F0VDB2_NEOCL</name>
<evidence type="ECO:0000313" key="4">
    <source>
        <dbReference type="Proteomes" id="UP000007494"/>
    </source>
</evidence>
<feature type="region of interest" description="Disordered" evidence="2">
    <location>
        <begin position="238"/>
        <end position="289"/>
    </location>
</feature>
<proteinExistence type="predicted"/>
<dbReference type="SUPFAM" id="SSF48452">
    <property type="entry name" value="TPR-like"/>
    <property type="match status" value="2"/>
</dbReference>
<dbReference type="Pfam" id="PF13181">
    <property type="entry name" value="TPR_8"/>
    <property type="match status" value="1"/>
</dbReference>
<dbReference type="Gene3D" id="1.25.40.10">
    <property type="entry name" value="Tetratricopeptide repeat domain"/>
    <property type="match status" value="2"/>
</dbReference>
<reference evidence="4" key="1">
    <citation type="journal article" date="2012" name="PLoS Pathog.">
        <title>Comparative genomics of the apicomplexan parasites Toxoplasma gondii and Neospora caninum: Coccidia differing in host range and transmission strategy.</title>
        <authorList>
            <person name="Reid A.J."/>
            <person name="Vermont S.J."/>
            <person name="Cotton J.A."/>
            <person name="Harris D."/>
            <person name="Hill-Cawthorne G.A."/>
            <person name="Konen-Waisman S."/>
            <person name="Latham S.M."/>
            <person name="Mourier T."/>
            <person name="Norton R."/>
            <person name="Quail M.A."/>
            <person name="Sanders M."/>
            <person name="Shanmugam D."/>
            <person name="Sohal A."/>
            <person name="Wasmuth J.D."/>
            <person name="Brunk B."/>
            <person name="Grigg M.E."/>
            <person name="Howard J.C."/>
            <person name="Parkinson J."/>
            <person name="Roos D.S."/>
            <person name="Trees A.J."/>
            <person name="Berriman M."/>
            <person name="Pain A."/>
            <person name="Wastling J.M."/>
        </authorList>
    </citation>
    <scope>NUCLEOTIDE SEQUENCE [LARGE SCALE GENOMIC DNA]</scope>
    <source>
        <strain evidence="4">Liverpool</strain>
    </source>
</reference>
<dbReference type="RefSeq" id="XP_003881660.1">
    <property type="nucleotide sequence ID" value="XM_003881611.1"/>
</dbReference>
<dbReference type="GeneID" id="13444295"/>
<accession>F0VDB2</accession>
<evidence type="ECO:0008006" key="5">
    <source>
        <dbReference type="Google" id="ProtNLM"/>
    </source>
</evidence>
<feature type="repeat" description="TPR" evidence="1">
    <location>
        <begin position="60"/>
        <end position="93"/>
    </location>
</feature>
<gene>
    <name evidence="3" type="ORF">NCLIV_014210</name>
</gene>
<feature type="compositionally biased region" description="Basic and acidic residues" evidence="2">
    <location>
        <begin position="238"/>
        <end position="265"/>
    </location>
</feature>
<keyword evidence="1" id="KW-0802">TPR repeat</keyword>
<dbReference type="Pfam" id="PF13374">
    <property type="entry name" value="TPR_10"/>
    <property type="match status" value="1"/>
</dbReference>
<dbReference type="eggNOG" id="ENOG502R006">
    <property type="taxonomic scope" value="Eukaryota"/>
</dbReference>
<sequence>MHLFASTLECLYTFGVGTRYRVEKASHLAAALNQLQSTLLLLHACPREGGLKTEVCKITAKAYLDMAMLYHQCNKLDEAADAYQRALSFFSERVFQPENVSQNENDGTQTKREADGASVSPAFALDIANCLSCLGVVETDRQNAAKAVEYLQKAMLWKVSLVNNLPLAPLLKDLAEGSKLGAASSSRSTDEARAETPAMEIPLEPEGLFFDTMNSLGGIYLRQGKVQESAAVLRFAVESERSEQDAGRPRNGETRGQDSENRNEGVECQSSEPQGVAHNPPRTKARSGAEGMLPYGTIVFYNLSQSLLALGQPAEAREALEKAEALAQLSKKPDLEGRVAALKASFSSSTCSSSGQ</sequence>
<protein>
    <recommendedName>
        <fullName evidence="5">Tetratricopeptide repeat-containing protein</fullName>
    </recommendedName>
</protein>
<evidence type="ECO:0000256" key="1">
    <source>
        <dbReference type="PROSITE-ProRule" id="PRU00339"/>
    </source>
</evidence>
<dbReference type="EMBL" id="FR823386">
    <property type="protein sequence ID" value="CBZ51627.1"/>
    <property type="molecule type" value="Genomic_DNA"/>
</dbReference>
<dbReference type="SMART" id="SM00028">
    <property type="entry name" value="TPR"/>
    <property type="match status" value="4"/>
</dbReference>
<keyword evidence="4" id="KW-1185">Reference proteome</keyword>
<dbReference type="InterPro" id="IPR019734">
    <property type="entry name" value="TPR_rpt"/>
</dbReference>
<evidence type="ECO:0000313" key="3">
    <source>
        <dbReference type="EMBL" id="CBZ51627.1"/>
    </source>
</evidence>
<dbReference type="VEuPathDB" id="ToxoDB:NCLIV_014210"/>